<dbReference type="PANTHER" id="PTHR48079">
    <property type="entry name" value="PROTEIN YEEZ"/>
    <property type="match status" value="1"/>
</dbReference>
<evidence type="ECO:0000313" key="3">
    <source>
        <dbReference type="Proteomes" id="UP001147747"/>
    </source>
</evidence>
<organism evidence="2 3">
    <name type="scientific">Penicillium cosmopolitanum</name>
    <dbReference type="NCBI Taxonomy" id="1131564"/>
    <lineage>
        <taxon>Eukaryota</taxon>
        <taxon>Fungi</taxon>
        <taxon>Dikarya</taxon>
        <taxon>Ascomycota</taxon>
        <taxon>Pezizomycotina</taxon>
        <taxon>Eurotiomycetes</taxon>
        <taxon>Eurotiomycetidae</taxon>
        <taxon>Eurotiales</taxon>
        <taxon>Aspergillaceae</taxon>
        <taxon>Penicillium</taxon>
    </lineage>
</organism>
<dbReference type="Pfam" id="PF01370">
    <property type="entry name" value="Epimerase"/>
    <property type="match status" value="1"/>
</dbReference>
<dbReference type="GO" id="GO:0004029">
    <property type="term" value="F:aldehyde dehydrogenase (NAD+) activity"/>
    <property type="evidence" value="ECO:0007669"/>
    <property type="project" value="TreeGrafter"/>
</dbReference>
<dbReference type="RefSeq" id="XP_056487367.1">
    <property type="nucleotide sequence ID" value="XM_056631816.1"/>
</dbReference>
<dbReference type="EMBL" id="JAPZBU010000008">
    <property type="protein sequence ID" value="KAJ5391689.1"/>
    <property type="molecule type" value="Genomic_DNA"/>
</dbReference>
<dbReference type="Gene3D" id="3.40.50.720">
    <property type="entry name" value="NAD(P)-binding Rossmann-like Domain"/>
    <property type="match status" value="1"/>
</dbReference>
<evidence type="ECO:0000313" key="2">
    <source>
        <dbReference type="EMBL" id="KAJ5391689.1"/>
    </source>
</evidence>
<dbReference type="InterPro" id="IPR001509">
    <property type="entry name" value="Epimerase_deHydtase"/>
</dbReference>
<dbReference type="PANTHER" id="PTHR48079:SF9">
    <property type="entry name" value="PUTATIVE-RELATED"/>
    <property type="match status" value="1"/>
</dbReference>
<protein>
    <recommendedName>
        <fullName evidence="1">NAD-dependent epimerase/dehydratase domain-containing protein</fullName>
    </recommendedName>
</protein>
<dbReference type="GeneID" id="81370796"/>
<keyword evidence="3" id="KW-1185">Reference proteome</keyword>
<gene>
    <name evidence="2" type="ORF">N7509_007179</name>
</gene>
<dbReference type="InterPro" id="IPR036291">
    <property type="entry name" value="NAD(P)-bd_dom_sf"/>
</dbReference>
<name>A0A9W9VYE6_9EURO</name>
<proteinExistence type="predicted"/>
<evidence type="ECO:0000259" key="1">
    <source>
        <dbReference type="Pfam" id="PF01370"/>
    </source>
</evidence>
<reference evidence="2" key="2">
    <citation type="journal article" date="2023" name="IMA Fungus">
        <title>Comparative genomic study of the Penicillium genus elucidates a diverse pangenome and 15 lateral gene transfer events.</title>
        <authorList>
            <person name="Petersen C."/>
            <person name="Sorensen T."/>
            <person name="Nielsen M.R."/>
            <person name="Sondergaard T.E."/>
            <person name="Sorensen J.L."/>
            <person name="Fitzpatrick D.A."/>
            <person name="Frisvad J.C."/>
            <person name="Nielsen K.L."/>
        </authorList>
    </citation>
    <scope>NUCLEOTIDE SEQUENCE</scope>
    <source>
        <strain evidence="2">IBT 29677</strain>
    </source>
</reference>
<sequence length="306" mass="32564">MRVFVTGATGFIGQAVVQELLDAGHEVIGLARSEKSAAALQAKGAHVIRGSLEDIESLKRGAREADGVINLAFNHDFTKYEENTNTEYAAVQAIGATLIGTNKPFVITMGTLVLPKGKLGAEDSVIDYDDPFNVRAKSEKEVDILAAQGVRASVVRLSPTVHGPGDFAFIHMLSQIARENGESAYIGNGLNHWPAVHRLDAAHLYRLAVEKGVAGARYHAAAEGGIPFKDIAEALGQSLGLPVVSKTPEEAPAYFKGFMAALAGVDNPTSSKKTQETLEWIPSRSTLLEDIQAGIYKGEKSATLSV</sequence>
<dbReference type="Proteomes" id="UP001147747">
    <property type="component" value="Unassembled WGS sequence"/>
</dbReference>
<dbReference type="CDD" id="cd05262">
    <property type="entry name" value="SDR_a7"/>
    <property type="match status" value="1"/>
</dbReference>
<dbReference type="OrthoDB" id="10262413at2759"/>
<dbReference type="SUPFAM" id="SSF51735">
    <property type="entry name" value="NAD(P)-binding Rossmann-fold domains"/>
    <property type="match status" value="1"/>
</dbReference>
<reference evidence="2" key="1">
    <citation type="submission" date="2022-12" db="EMBL/GenBank/DDBJ databases">
        <authorList>
            <person name="Petersen C."/>
        </authorList>
    </citation>
    <scope>NUCLEOTIDE SEQUENCE</scope>
    <source>
        <strain evidence="2">IBT 29677</strain>
    </source>
</reference>
<dbReference type="AlphaFoldDB" id="A0A9W9VYE6"/>
<dbReference type="GO" id="GO:0005737">
    <property type="term" value="C:cytoplasm"/>
    <property type="evidence" value="ECO:0007669"/>
    <property type="project" value="TreeGrafter"/>
</dbReference>
<accession>A0A9W9VYE6</accession>
<comment type="caution">
    <text evidence="2">The sequence shown here is derived from an EMBL/GenBank/DDBJ whole genome shotgun (WGS) entry which is preliminary data.</text>
</comment>
<dbReference type="InterPro" id="IPR051783">
    <property type="entry name" value="NAD(P)-dependent_oxidoreduct"/>
</dbReference>
<feature type="domain" description="NAD-dependent epimerase/dehydratase" evidence="1">
    <location>
        <begin position="3"/>
        <end position="218"/>
    </location>
</feature>